<reference evidence="1" key="1">
    <citation type="submission" date="2023-01" db="EMBL/GenBank/DDBJ databases">
        <title>Complete genome sequence of Planctobacterium marinum strain Dej080120_11.</title>
        <authorList>
            <person name="Ueki S."/>
            <person name="Maruyama F."/>
        </authorList>
    </citation>
    <scope>NUCLEOTIDE SEQUENCE</scope>
    <source>
        <strain evidence="1">Dej080120_11</strain>
    </source>
</reference>
<dbReference type="AlphaFoldDB" id="A0AA48HKT2"/>
<name>A0AA48HKT2_9ALTE</name>
<keyword evidence="2" id="KW-1185">Reference proteome</keyword>
<proteinExistence type="predicted"/>
<sequence>MNESISNKAEYIFVQRLQEVCKHLSSFYSNAAAHASTYMLRTHMQAFNSVMREAVESLLPFQSNRLKLSEQNNDALCKVESAYKEQQSQLSQLPTTAWVMDSNKRLREFLALLRKLTQAQEDKLLRYVLSDITAQLQLKHDQLLEKLNRQQDRFPASVN</sequence>
<dbReference type="RefSeq" id="WP_338293051.1">
    <property type="nucleotide sequence ID" value="NZ_AP027272.1"/>
</dbReference>
<dbReference type="Proteomes" id="UP001333710">
    <property type="component" value="Chromosome"/>
</dbReference>
<dbReference type="EMBL" id="AP027272">
    <property type="protein sequence ID" value="BDX07059.1"/>
    <property type="molecule type" value="Genomic_DNA"/>
</dbReference>
<evidence type="ECO:0000313" key="2">
    <source>
        <dbReference type="Proteomes" id="UP001333710"/>
    </source>
</evidence>
<evidence type="ECO:0000313" key="1">
    <source>
        <dbReference type="EMBL" id="BDX07059.1"/>
    </source>
</evidence>
<accession>A0AA48HKT2</accession>
<organism evidence="1 2">
    <name type="scientific">Planctobacterium marinum</name>
    <dbReference type="NCBI Taxonomy" id="1631968"/>
    <lineage>
        <taxon>Bacteria</taxon>
        <taxon>Pseudomonadati</taxon>
        <taxon>Pseudomonadota</taxon>
        <taxon>Gammaproteobacteria</taxon>
        <taxon>Alteromonadales</taxon>
        <taxon>Alteromonadaceae</taxon>
        <taxon>Planctobacterium</taxon>
    </lineage>
</organism>
<protein>
    <recommendedName>
        <fullName evidence="3">DUF2383 domain-containing protein</fullName>
    </recommendedName>
</protein>
<gene>
    <name evidence="1" type="ORF">MACH26_25800</name>
</gene>
<dbReference type="KEGG" id="pmaw:MACH26_25800"/>
<evidence type="ECO:0008006" key="3">
    <source>
        <dbReference type="Google" id="ProtNLM"/>
    </source>
</evidence>